<dbReference type="EMBL" id="CP031034">
    <property type="protein sequence ID" value="QDZ17517.1"/>
    <property type="molecule type" value="Genomic_DNA"/>
</dbReference>
<keyword evidence="1" id="KW-1133">Transmembrane helix</keyword>
<keyword evidence="1" id="KW-0812">Transmembrane</keyword>
<proteinExistence type="predicted"/>
<dbReference type="AlphaFoldDB" id="A0A5B8MAZ4"/>
<name>A0A5B8MAZ4_9CHLO</name>
<dbReference type="Proteomes" id="UP000316726">
    <property type="component" value="Chromosome 1"/>
</dbReference>
<dbReference type="OrthoDB" id="406826at2759"/>
<keyword evidence="3" id="KW-1185">Reference proteome</keyword>
<keyword evidence="1" id="KW-0472">Membrane</keyword>
<organism evidence="2 3">
    <name type="scientific">Chloropicon primus</name>
    <dbReference type="NCBI Taxonomy" id="1764295"/>
    <lineage>
        <taxon>Eukaryota</taxon>
        <taxon>Viridiplantae</taxon>
        <taxon>Chlorophyta</taxon>
        <taxon>Chloropicophyceae</taxon>
        <taxon>Chloropicales</taxon>
        <taxon>Chloropicaceae</taxon>
        <taxon>Chloropicon</taxon>
    </lineage>
</organism>
<protein>
    <submittedName>
        <fullName evidence="2">Uncharacterized protein</fullName>
    </submittedName>
</protein>
<evidence type="ECO:0000313" key="3">
    <source>
        <dbReference type="Proteomes" id="UP000316726"/>
    </source>
</evidence>
<evidence type="ECO:0000313" key="2">
    <source>
        <dbReference type="EMBL" id="QDZ17517.1"/>
    </source>
</evidence>
<sequence>MIASKRRQGTLFCSRATGILSGNAKLDTKLVLVAGVILAAVVGFAVFRPTLPTRSVMSKPLVTRGLGERLFSSKTSYESSWSKMKSRSDLRRLMVTSLDRQPLASLSSICAPPELDRHEQIAFLRRHISLNSSYVKDNNKALLGLEFWVEWHEFLDKLNLPTYQIETVEIHDIFVMAGLDHRYNKTESTKEVAKTWNNREHRAQFTWQQLLTVDPDLAYRAWTMAHRYGYTYDVEFADLTCLESTPTCDPDGGTLEANARCPPGSKPQLQIADFGTTTEPVEIENGWISRGCIEVEIAGMQFGIPGEEFLRSRDLLETCTPRDDKIICA</sequence>
<feature type="transmembrane region" description="Helical" evidence="1">
    <location>
        <begin position="30"/>
        <end position="47"/>
    </location>
</feature>
<evidence type="ECO:0000256" key="1">
    <source>
        <dbReference type="SAM" id="Phobius"/>
    </source>
</evidence>
<reference evidence="2 3" key="1">
    <citation type="submission" date="2018-07" db="EMBL/GenBank/DDBJ databases">
        <title>The complete nuclear genome of the prasinophyte Chloropicon primus (CCMP1205).</title>
        <authorList>
            <person name="Pombert J.-F."/>
            <person name="Otis C."/>
            <person name="Turmel M."/>
            <person name="Lemieux C."/>
        </authorList>
    </citation>
    <scope>NUCLEOTIDE SEQUENCE [LARGE SCALE GENOMIC DNA]</scope>
    <source>
        <strain evidence="2 3">CCMP1205</strain>
    </source>
</reference>
<accession>A0A5B8MAZ4</accession>
<gene>
    <name evidence="2" type="ORF">A3770_01p00350</name>
</gene>